<reference evidence="8 9" key="1">
    <citation type="journal article" date="2024" name="Chem. Sci.">
        <title>Discovery of megapolipeptins by genome mining of a Burkholderiales bacteria collection.</title>
        <authorList>
            <person name="Paulo B.S."/>
            <person name="Recchia M.J.J."/>
            <person name="Lee S."/>
            <person name="Fergusson C.H."/>
            <person name="Romanowski S.B."/>
            <person name="Hernandez A."/>
            <person name="Krull N."/>
            <person name="Liu D.Y."/>
            <person name="Cavanagh H."/>
            <person name="Bos A."/>
            <person name="Gray C.A."/>
            <person name="Murphy B.T."/>
            <person name="Linington R.G."/>
            <person name="Eustaquio A.S."/>
        </authorList>
    </citation>
    <scope>NUCLEOTIDE SEQUENCE [LARGE SCALE GENOMIC DNA]</scope>
    <source>
        <strain evidence="8 9">RL21-008-BIB-B</strain>
    </source>
</reference>
<dbReference type="PANTHER" id="PTHR43531:SF14">
    <property type="entry name" value="METHYL-ACCEPTING CHEMOTAXIS PROTEIN I-RELATED"/>
    <property type="match status" value="1"/>
</dbReference>
<comment type="caution">
    <text evidence="8">The sequence shown here is derived from an EMBL/GenBank/DDBJ whole genome shotgun (WGS) entry which is preliminary data.</text>
</comment>
<dbReference type="CDD" id="cd19411">
    <property type="entry name" value="MCP2201-like_sensor"/>
    <property type="match status" value="1"/>
</dbReference>
<dbReference type="SUPFAM" id="SSF58104">
    <property type="entry name" value="Methyl-accepting chemotaxis protein (MCP) signaling domain"/>
    <property type="match status" value="1"/>
</dbReference>
<keyword evidence="1" id="KW-0488">Methylation</keyword>
<dbReference type="RefSeq" id="WP_408165321.1">
    <property type="nucleotide sequence ID" value="NZ_JAQQFR010000001.1"/>
</dbReference>
<dbReference type="PROSITE" id="PS50885">
    <property type="entry name" value="HAMP"/>
    <property type="match status" value="1"/>
</dbReference>
<organism evidence="8 9">
    <name type="scientific">Herbaspirillum rhizosphaerae</name>
    <dbReference type="NCBI Taxonomy" id="346179"/>
    <lineage>
        <taxon>Bacteria</taxon>
        <taxon>Pseudomonadati</taxon>
        <taxon>Pseudomonadota</taxon>
        <taxon>Betaproteobacteria</taxon>
        <taxon>Burkholderiales</taxon>
        <taxon>Oxalobacteraceae</taxon>
        <taxon>Herbaspirillum</taxon>
    </lineage>
</organism>
<keyword evidence="5" id="KW-1133">Transmembrane helix</keyword>
<evidence type="ECO:0000313" key="9">
    <source>
        <dbReference type="Proteomes" id="UP001629214"/>
    </source>
</evidence>
<accession>A0ABW8Z2A3</accession>
<evidence type="ECO:0000259" key="7">
    <source>
        <dbReference type="PROSITE" id="PS50885"/>
    </source>
</evidence>
<evidence type="ECO:0000256" key="5">
    <source>
        <dbReference type="SAM" id="Phobius"/>
    </source>
</evidence>
<dbReference type="InterPro" id="IPR004090">
    <property type="entry name" value="Chemotax_Me-accpt_rcpt"/>
</dbReference>
<dbReference type="CDD" id="cd11386">
    <property type="entry name" value="MCP_signal"/>
    <property type="match status" value="1"/>
</dbReference>
<evidence type="ECO:0000313" key="8">
    <source>
        <dbReference type="EMBL" id="MFL9877224.1"/>
    </source>
</evidence>
<keyword evidence="3" id="KW-0807">Transducer</keyword>
<evidence type="ECO:0000256" key="4">
    <source>
        <dbReference type="SAM" id="MobiDB-lite"/>
    </source>
</evidence>
<dbReference type="Proteomes" id="UP001629214">
    <property type="component" value="Unassembled WGS sequence"/>
</dbReference>
<dbReference type="InterPro" id="IPR047347">
    <property type="entry name" value="YvaQ-like_sensor"/>
</dbReference>
<keyword evidence="9" id="KW-1185">Reference proteome</keyword>
<dbReference type="Gene3D" id="6.10.340.10">
    <property type="match status" value="1"/>
</dbReference>
<feature type="transmembrane region" description="Helical" evidence="5">
    <location>
        <begin position="188"/>
        <end position="208"/>
    </location>
</feature>
<evidence type="ECO:0000256" key="2">
    <source>
        <dbReference type="ARBA" id="ARBA00029447"/>
    </source>
</evidence>
<dbReference type="Pfam" id="PF00672">
    <property type="entry name" value="HAMP"/>
    <property type="match status" value="1"/>
</dbReference>
<evidence type="ECO:0000256" key="3">
    <source>
        <dbReference type="PROSITE-ProRule" id="PRU00284"/>
    </source>
</evidence>
<sequence length="575" mass="60315">MTKLKLGARLGLAFGLVVLLLIGITGLGIQSLGALHDGTQLIVKNRYPQVVVANDIVLQISDNAIAMRNILLIDDHDTLLKEIQRIEDGEKGINANLATLQQMLSSDMGRKSFGEISALRETYEKGQKEFLKLASTGATMDASQLLLTSLRTDQQNYINRVKGFIKGGSIVMAKSSVEASDLYHSKTVIMLSMAAVAVLLACGFAYWITRSITRPVNHAVQVAQSVAAGDLSSHVEVTSQDEIGQLLMALKEMNGSLTNIVSEVRTGADTIATASSEIATGNLDLSSRTEQQAGSLEETAATMEQLTSTVKQNAENARQANQLAATASDVATHSGSVVAQVVTTMGSISESSRKIVDIISVIDGIAFQTNILALNAAVEAARAGEQGRGFAVVASEVRSLAQRSAGAAKEIKALIDDSVEKVDMGSKLVEQAGSTMDEVVASVKRVSDIVGEISFASQEQSSGIEQVNQAITHMDEVTQQNAALVEQAAAAAQSLQDQSANLAQVVGVFRLGSQDFAHGAPRLAKPVASAVASAPRIAAPVARKLARAPASAPARTPALVSTSGVPAGDGDWETF</sequence>
<comment type="similarity">
    <text evidence="2">Belongs to the methyl-accepting chemotaxis (MCP) protein family.</text>
</comment>
<dbReference type="InterPro" id="IPR024478">
    <property type="entry name" value="HlyB_4HB_MCP"/>
</dbReference>
<dbReference type="EMBL" id="JAQQFR010000001">
    <property type="protein sequence ID" value="MFL9877224.1"/>
    <property type="molecule type" value="Genomic_DNA"/>
</dbReference>
<dbReference type="Pfam" id="PF00015">
    <property type="entry name" value="MCPsignal"/>
    <property type="match status" value="1"/>
</dbReference>
<dbReference type="Pfam" id="PF12729">
    <property type="entry name" value="4HB_MCP_1"/>
    <property type="match status" value="1"/>
</dbReference>
<dbReference type="InterPro" id="IPR051310">
    <property type="entry name" value="MCP_chemotaxis"/>
</dbReference>
<gene>
    <name evidence="8" type="ORF">PQR63_02425</name>
</gene>
<feature type="compositionally biased region" description="Low complexity" evidence="4">
    <location>
        <begin position="548"/>
        <end position="558"/>
    </location>
</feature>
<dbReference type="PRINTS" id="PR00260">
    <property type="entry name" value="CHEMTRNSDUCR"/>
</dbReference>
<dbReference type="Gene3D" id="1.10.287.950">
    <property type="entry name" value="Methyl-accepting chemotaxis protein"/>
    <property type="match status" value="1"/>
</dbReference>
<feature type="domain" description="Methyl-accepting transducer" evidence="6">
    <location>
        <begin position="267"/>
        <end position="496"/>
    </location>
</feature>
<evidence type="ECO:0000259" key="6">
    <source>
        <dbReference type="PROSITE" id="PS50111"/>
    </source>
</evidence>
<feature type="region of interest" description="Disordered" evidence="4">
    <location>
        <begin position="548"/>
        <end position="575"/>
    </location>
</feature>
<dbReference type="CDD" id="cd06225">
    <property type="entry name" value="HAMP"/>
    <property type="match status" value="1"/>
</dbReference>
<dbReference type="InterPro" id="IPR003660">
    <property type="entry name" value="HAMP_dom"/>
</dbReference>
<dbReference type="SMART" id="SM00283">
    <property type="entry name" value="MA"/>
    <property type="match status" value="1"/>
</dbReference>
<dbReference type="PROSITE" id="PS50111">
    <property type="entry name" value="CHEMOTAXIS_TRANSDUC_2"/>
    <property type="match status" value="1"/>
</dbReference>
<proteinExistence type="inferred from homology"/>
<feature type="transmembrane region" description="Helical" evidence="5">
    <location>
        <begin position="12"/>
        <end position="35"/>
    </location>
</feature>
<keyword evidence="5" id="KW-0472">Membrane</keyword>
<evidence type="ECO:0000256" key="1">
    <source>
        <dbReference type="ARBA" id="ARBA00022481"/>
    </source>
</evidence>
<name>A0ABW8Z2A3_9BURK</name>
<dbReference type="InterPro" id="IPR004089">
    <property type="entry name" value="MCPsignal_dom"/>
</dbReference>
<feature type="domain" description="HAMP" evidence="7">
    <location>
        <begin position="210"/>
        <end position="262"/>
    </location>
</feature>
<keyword evidence="5" id="KW-0812">Transmembrane</keyword>
<dbReference type="SMART" id="SM00304">
    <property type="entry name" value="HAMP"/>
    <property type="match status" value="1"/>
</dbReference>
<dbReference type="PANTHER" id="PTHR43531">
    <property type="entry name" value="PROTEIN ICFG"/>
    <property type="match status" value="1"/>
</dbReference>
<protein>
    <submittedName>
        <fullName evidence="8">Methyl-accepting chemotaxis protein</fullName>
    </submittedName>
</protein>